<keyword evidence="3" id="KW-1185">Reference proteome</keyword>
<dbReference type="EMBL" id="JACEOG010000001">
    <property type="protein sequence ID" value="MBA4608857.1"/>
    <property type="molecule type" value="Genomic_DNA"/>
</dbReference>
<keyword evidence="1" id="KW-0732">Signal</keyword>
<protein>
    <submittedName>
        <fullName evidence="2">Uncharacterized protein</fullName>
    </submittedName>
</protein>
<proteinExistence type="predicted"/>
<feature type="chain" id="PRO_5032791268" evidence="1">
    <location>
        <begin position="29"/>
        <end position="294"/>
    </location>
</feature>
<evidence type="ECO:0000313" key="2">
    <source>
        <dbReference type="EMBL" id="MBA4608857.1"/>
    </source>
</evidence>
<comment type="caution">
    <text evidence="2">The sequence shown here is derived from an EMBL/GenBank/DDBJ whole genome shotgun (WGS) entry which is preliminary data.</text>
</comment>
<dbReference type="RefSeq" id="WP_181755614.1">
    <property type="nucleotide sequence ID" value="NZ_JACEOG010000001.1"/>
</dbReference>
<sequence>MLTLARRTGALLATVMVTLFVLMVPAHADPVCTAWGDTDPAADGLQYGCITWSGGSDDGGGGDGGGGGTPATPECTFFDLWNEFCQGNRACYMNDPAAIQDIEKAREDDPSLKDKPEDAEKLIFTSCKENADAEEIRTYYWDTEFEMVTILDRIEAARGALQLPTVTAVFNPPTRTLVNLDTWWWAEGAPAGEVVGSPALGMRAIASPRGMTVSAGGQTIDCPLVTAKSDECSMTFRRAGDYQATMTITYDIRFEMGGQVIDVPAGAQDLLTISTTATTAVPVLEVQSIVTEVD</sequence>
<name>A0A838XG94_9ACTN</name>
<dbReference type="AlphaFoldDB" id="A0A838XG94"/>
<dbReference type="Proteomes" id="UP000550354">
    <property type="component" value="Unassembled WGS sequence"/>
</dbReference>
<evidence type="ECO:0000256" key="1">
    <source>
        <dbReference type="SAM" id="SignalP"/>
    </source>
</evidence>
<accession>A0A838XG94</accession>
<organism evidence="2 3">
    <name type="scientific">Aeromicrobium phoceense</name>
    <dbReference type="NCBI Taxonomy" id="2754045"/>
    <lineage>
        <taxon>Bacteria</taxon>
        <taxon>Bacillati</taxon>
        <taxon>Actinomycetota</taxon>
        <taxon>Actinomycetes</taxon>
        <taxon>Propionibacteriales</taxon>
        <taxon>Nocardioidaceae</taxon>
        <taxon>Aeromicrobium</taxon>
    </lineage>
</organism>
<reference evidence="2 3" key="1">
    <citation type="submission" date="2020-07" db="EMBL/GenBank/DDBJ databases">
        <title>Draft genome and description of Aeromicrobium phoceense strain Marseille-Q0843 isolated from healthy skin swab.</title>
        <authorList>
            <person name="Boxberger M."/>
            <person name="La Scola B."/>
        </authorList>
    </citation>
    <scope>NUCLEOTIDE SEQUENCE [LARGE SCALE GENOMIC DNA]</scope>
    <source>
        <strain evidence="2 3">Marseille-Q0843</strain>
    </source>
</reference>
<evidence type="ECO:0000313" key="3">
    <source>
        <dbReference type="Proteomes" id="UP000550354"/>
    </source>
</evidence>
<feature type="signal peptide" evidence="1">
    <location>
        <begin position="1"/>
        <end position="28"/>
    </location>
</feature>
<gene>
    <name evidence="2" type="ORF">H1W00_10260</name>
</gene>